<dbReference type="PROSITE" id="PS50994">
    <property type="entry name" value="INTEGRASE"/>
    <property type="match status" value="1"/>
</dbReference>
<organism evidence="13">
    <name type="scientific">Rhipicephalus appendiculatus</name>
    <name type="common">Brown ear tick</name>
    <dbReference type="NCBI Taxonomy" id="34631"/>
    <lineage>
        <taxon>Eukaryota</taxon>
        <taxon>Metazoa</taxon>
        <taxon>Ecdysozoa</taxon>
        <taxon>Arthropoda</taxon>
        <taxon>Chelicerata</taxon>
        <taxon>Arachnida</taxon>
        <taxon>Acari</taxon>
        <taxon>Parasitiformes</taxon>
        <taxon>Ixodida</taxon>
        <taxon>Ixodoidea</taxon>
        <taxon>Ixodidae</taxon>
        <taxon>Rhipicephalinae</taxon>
        <taxon>Rhipicephalus</taxon>
        <taxon>Rhipicephalus</taxon>
    </lineage>
</organism>
<dbReference type="Gene3D" id="1.10.340.70">
    <property type="match status" value="1"/>
</dbReference>
<protein>
    <recommendedName>
        <fullName evidence="1">RNA-directed DNA polymerase</fullName>
        <ecNumber evidence="1">2.7.7.49</ecNumber>
    </recommendedName>
</protein>
<dbReference type="AlphaFoldDB" id="A0A131YP83"/>
<dbReference type="EMBL" id="GEDV01008182">
    <property type="protein sequence ID" value="JAP80375.1"/>
    <property type="molecule type" value="Transcribed_RNA"/>
</dbReference>
<dbReference type="FunFam" id="1.10.340.70:FF:000006">
    <property type="entry name" value="Retrovirus-related Pol polyprotein from transposon 297-like Protein"/>
    <property type="match status" value="1"/>
</dbReference>
<evidence type="ECO:0000259" key="12">
    <source>
        <dbReference type="PROSITE" id="PS50994"/>
    </source>
</evidence>
<dbReference type="Gene3D" id="3.10.10.10">
    <property type="entry name" value="HIV Type 1 Reverse Transcriptase, subunit A, domain 1"/>
    <property type="match status" value="1"/>
</dbReference>
<dbReference type="InterPro" id="IPR041577">
    <property type="entry name" value="RT_RNaseH_2"/>
</dbReference>
<dbReference type="GO" id="GO:0008233">
    <property type="term" value="F:peptidase activity"/>
    <property type="evidence" value="ECO:0007669"/>
    <property type="project" value="UniProtKB-KW"/>
</dbReference>
<accession>A0A131YP83</accession>
<keyword evidence="5" id="KW-0540">Nuclease</keyword>
<dbReference type="EC" id="2.7.7.49" evidence="1"/>
<feature type="domain" description="Reverse transcriptase" evidence="11">
    <location>
        <begin position="2"/>
        <end position="178"/>
    </location>
</feature>
<dbReference type="GO" id="GO:0015074">
    <property type="term" value="P:DNA integration"/>
    <property type="evidence" value="ECO:0007669"/>
    <property type="project" value="InterPro"/>
</dbReference>
<keyword evidence="8" id="KW-0695">RNA-directed DNA polymerase</keyword>
<dbReference type="InterPro" id="IPR000477">
    <property type="entry name" value="RT_dom"/>
</dbReference>
<feature type="region of interest" description="Disordered" evidence="10">
    <location>
        <begin position="1"/>
        <end position="23"/>
    </location>
</feature>
<evidence type="ECO:0000256" key="8">
    <source>
        <dbReference type="ARBA" id="ARBA00022918"/>
    </source>
</evidence>
<evidence type="ECO:0000256" key="2">
    <source>
        <dbReference type="ARBA" id="ARBA00022670"/>
    </source>
</evidence>
<dbReference type="FunFam" id="3.30.70.270:FF:000164">
    <property type="match status" value="1"/>
</dbReference>
<dbReference type="Pfam" id="PF00665">
    <property type="entry name" value="rve"/>
    <property type="match status" value="1"/>
</dbReference>
<dbReference type="FunFam" id="3.30.70.270:FF:000023">
    <property type="entry name" value="Pol"/>
    <property type="match status" value="1"/>
</dbReference>
<evidence type="ECO:0000256" key="10">
    <source>
        <dbReference type="SAM" id="MobiDB-lite"/>
    </source>
</evidence>
<dbReference type="InterPro" id="IPR043128">
    <property type="entry name" value="Rev_trsase/Diguanyl_cyclase"/>
</dbReference>
<dbReference type="FunFam" id="3.10.10.10:FF:000007">
    <property type="entry name" value="Retrovirus-related Pol polyprotein from transposon 17.6-like Protein"/>
    <property type="match status" value="1"/>
</dbReference>
<dbReference type="GO" id="GO:0003676">
    <property type="term" value="F:nucleic acid binding"/>
    <property type="evidence" value="ECO:0007669"/>
    <property type="project" value="InterPro"/>
</dbReference>
<dbReference type="Pfam" id="PF17921">
    <property type="entry name" value="Integrase_H2C2"/>
    <property type="match status" value="1"/>
</dbReference>
<dbReference type="GO" id="GO:0004519">
    <property type="term" value="F:endonuclease activity"/>
    <property type="evidence" value="ECO:0007669"/>
    <property type="project" value="UniProtKB-KW"/>
</dbReference>
<dbReference type="GO" id="GO:0003964">
    <property type="term" value="F:RNA-directed DNA polymerase activity"/>
    <property type="evidence" value="ECO:0007669"/>
    <property type="project" value="UniProtKB-KW"/>
</dbReference>
<evidence type="ECO:0000256" key="3">
    <source>
        <dbReference type="ARBA" id="ARBA00022679"/>
    </source>
</evidence>
<sequence length="801" mass="90767">MLQLGIVRPSSSNHSSPLHMVPKDDDWRPCGDYRALNASTTPDQYPLPHIHDFSARLAGTKIYSKIDLVAAYHQIPVEPQDIPKTAITTPFGLFEFVRMPYGLKNAAQTFQRFMDEVTRGLPFIFVYLDDILVASRTPAEHEEHLRQLFQRLDEHGLVLKPQKCVFGVEALNFLGHHITAEGIMPLESRVESVKKFPAPTSFRKLREFLGLLNFHRRFIPSCARVLQPLTDLLRRDDQKAPEFCWSDEHQNAFQKAKDELAAATLLIHPRSEALTRLMVDASSTSVGAVLQQQEGAQWKPLGFFSKRLKPAEARYSTFGREMLAIYCSIKHFRYFLEGREFYILTDHKPLTYVFKNNSSSYSEREIRQLSFISEFSTDIRHVPGVENEAADALSRVNASGTEVLDFEAMAAAQRDDPELTRLKRGGSSLVLSEVTLPYVQSTITCDTSQAAPRPFVPLNFRRVVFNTFHSISHPGVRATQRLITQRFVWPGVNADVRRWARTCETCQQVKVTRHNRAALQEFRTPESRFDHVHLDLVGPLPPCQGFRYLLTCIDRYSRWPEAIPIADISAETVAQAFIQTWVSRFGCPARITTDRGRQFQSNLFSALSTLLGTKLQHTTAYHPASNGMVERLHRQLKAALAAKLDRQHWVEKLPLVLLGLRSTVKEDLGFSAAEMVYGSTVRLPGEFFSDQTPSAPTASDHIEKLRAWLAQLRPTAPRIARNRKVFTFPDMDSATHVFVRHDATKPPLTPPYDGPFKVLGRTNKTIAIDVRGKREVVAVDRAKPAHIEVSIQAASHVRFQC</sequence>
<dbReference type="FunFam" id="3.10.20.370:FF:000001">
    <property type="entry name" value="Retrovirus-related Pol polyprotein from transposon 17.6-like protein"/>
    <property type="match status" value="1"/>
</dbReference>
<dbReference type="Pfam" id="PF00078">
    <property type="entry name" value="RVT_1"/>
    <property type="match status" value="1"/>
</dbReference>
<evidence type="ECO:0000256" key="9">
    <source>
        <dbReference type="ARBA" id="ARBA00023268"/>
    </source>
</evidence>
<dbReference type="InterPro" id="IPR001584">
    <property type="entry name" value="Integrase_cat-core"/>
</dbReference>
<reference evidence="13" key="1">
    <citation type="journal article" date="2016" name="Ticks Tick Borne Dis.">
        <title>De novo assembly and annotation of the salivary gland transcriptome of Rhipicephalus appendiculatus male and female ticks during blood feeding.</title>
        <authorList>
            <person name="de Castro M.H."/>
            <person name="de Klerk D."/>
            <person name="Pienaar R."/>
            <person name="Latif A.A."/>
            <person name="Rees D.J."/>
            <person name="Mans B.J."/>
        </authorList>
    </citation>
    <scope>NUCLEOTIDE SEQUENCE</scope>
    <source>
        <tissue evidence="13">Salivary glands</tissue>
    </source>
</reference>
<dbReference type="InterPro" id="IPR050951">
    <property type="entry name" value="Retrovirus_Pol_polyprotein"/>
</dbReference>
<evidence type="ECO:0000256" key="6">
    <source>
        <dbReference type="ARBA" id="ARBA00022759"/>
    </source>
</evidence>
<evidence type="ECO:0000313" key="13">
    <source>
        <dbReference type="EMBL" id="JAP80375.1"/>
    </source>
</evidence>
<evidence type="ECO:0000256" key="7">
    <source>
        <dbReference type="ARBA" id="ARBA00022801"/>
    </source>
</evidence>
<dbReference type="PANTHER" id="PTHR37984:SF5">
    <property type="entry name" value="PROTEIN NYNRIN-LIKE"/>
    <property type="match status" value="1"/>
</dbReference>
<evidence type="ECO:0000256" key="4">
    <source>
        <dbReference type="ARBA" id="ARBA00022695"/>
    </source>
</evidence>
<dbReference type="Gene3D" id="3.30.420.10">
    <property type="entry name" value="Ribonuclease H-like superfamily/Ribonuclease H"/>
    <property type="match status" value="1"/>
</dbReference>
<dbReference type="GO" id="GO:0006508">
    <property type="term" value="P:proteolysis"/>
    <property type="evidence" value="ECO:0007669"/>
    <property type="project" value="UniProtKB-KW"/>
</dbReference>
<keyword evidence="9" id="KW-0511">Multifunctional enzyme</keyword>
<dbReference type="InterPro" id="IPR012337">
    <property type="entry name" value="RNaseH-like_sf"/>
</dbReference>
<dbReference type="Pfam" id="PF17919">
    <property type="entry name" value="RT_RNaseH_2"/>
    <property type="match status" value="1"/>
</dbReference>
<dbReference type="FunFam" id="3.30.420.10:FF:000032">
    <property type="entry name" value="Retrovirus-related Pol polyprotein from transposon 297-like Protein"/>
    <property type="match status" value="1"/>
</dbReference>
<dbReference type="SUPFAM" id="SSF56672">
    <property type="entry name" value="DNA/RNA polymerases"/>
    <property type="match status" value="1"/>
</dbReference>
<feature type="domain" description="Integrase catalytic" evidence="12">
    <location>
        <begin position="521"/>
        <end position="692"/>
    </location>
</feature>
<keyword evidence="4" id="KW-0548">Nucleotidyltransferase</keyword>
<name>A0A131YP83_RHIAP</name>
<keyword evidence="7" id="KW-0378">Hydrolase</keyword>
<dbReference type="CDD" id="cd09274">
    <property type="entry name" value="RNase_HI_RT_Ty3"/>
    <property type="match status" value="1"/>
</dbReference>
<evidence type="ECO:0000259" key="11">
    <source>
        <dbReference type="PROSITE" id="PS50878"/>
    </source>
</evidence>
<dbReference type="InterPro" id="IPR036397">
    <property type="entry name" value="RNaseH_sf"/>
</dbReference>
<proteinExistence type="predicted"/>
<dbReference type="PROSITE" id="PS50878">
    <property type="entry name" value="RT_POL"/>
    <property type="match status" value="1"/>
</dbReference>
<evidence type="ECO:0000256" key="5">
    <source>
        <dbReference type="ARBA" id="ARBA00022722"/>
    </source>
</evidence>
<dbReference type="InterPro" id="IPR043502">
    <property type="entry name" value="DNA/RNA_pol_sf"/>
</dbReference>
<keyword evidence="3" id="KW-0808">Transferase</keyword>
<dbReference type="Gene3D" id="3.30.70.270">
    <property type="match status" value="2"/>
</dbReference>
<keyword evidence="2" id="KW-0645">Protease</keyword>
<dbReference type="InterPro" id="IPR041588">
    <property type="entry name" value="Integrase_H2C2"/>
</dbReference>
<dbReference type="CDD" id="cd01647">
    <property type="entry name" value="RT_LTR"/>
    <property type="match status" value="1"/>
</dbReference>
<evidence type="ECO:0000256" key="1">
    <source>
        <dbReference type="ARBA" id="ARBA00012493"/>
    </source>
</evidence>
<dbReference type="PANTHER" id="PTHR37984">
    <property type="entry name" value="PROTEIN CBG26694"/>
    <property type="match status" value="1"/>
</dbReference>
<dbReference type="GO" id="GO:0042575">
    <property type="term" value="C:DNA polymerase complex"/>
    <property type="evidence" value="ECO:0007669"/>
    <property type="project" value="UniProtKB-ARBA"/>
</dbReference>
<keyword evidence="6" id="KW-0255">Endonuclease</keyword>
<dbReference type="SUPFAM" id="SSF53098">
    <property type="entry name" value="Ribonuclease H-like"/>
    <property type="match status" value="1"/>
</dbReference>